<evidence type="ECO:0000313" key="8">
    <source>
        <dbReference type="Proteomes" id="UP000792575"/>
    </source>
</evidence>
<dbReference type="GeneID" id="15614071"/>
<evidence type="ECO:0000256" key="5">
    <source>
        <dbReference type="ARBA" id="ARBA00023159"/>
    </source>
</evidence>
<proteinExistence type="predicted"/>
<evidence type="ECO:0000256" key="2">
    <source>
        <dbReference type="ARBA" id="ARBA00021729"/>
    </source>
</evidence>
<evidence type="ECO:0000256" key="4">
    <source>
        <dbReference type="ARBA" id="ARBA00023015"/>
    </source>
</evidence>
<name>A0A916KP57_9POXV</name>
<evidence type="ECO:0000256" key="3">
    <source>
        <dbReference type="ARBA" id="ARBA00022921"/>
    </source>
</evidence>
<comment type="function">
    <text evidence="1">Acts with RNA polymerase to initiate transcription from late gene promoters.</text>
</comment>
<keyword evidence="4" id="KW-0804">Transcription</keyword>
<reference evidence="7" key="1">
    <citation type="journal article" date="2013" name="J. Virol.">
        <title>New Insights into the Evolution of Entomopoxvirinae from the Complete Genome Sequences of Four Entomopoxviruses Infecting Adoxophyes honmai, Choristoneura biennis, Choristoneura rosaceana, and Mythimna separata.</title>
        <authorList>
            <person name="Theze J."/>
            <person name="Takatsuka J."/>
            <person name="Li Z."/>
            <person name="Gallais J."/>
            <person name="Doucet D."/>
            <person name="Arif B."/>
            <person name="Nakai M."/>
            <person name="Herniou E.A."/>
        </authorList>
    </citation>
    <scope>NUCLEOTIDE SEQUENCE</scope>
    <source>
        <strain evidence="7">Tokyo</strain>
    </source>
</reference>
<evidence type="ECO:0000256" key="1">
    <source>
        <dbReference type="ARBA" id="ARBA00003347"/>
    </source>
</evidence>
<dbReference type="Pfam" id="PF08792">
    <property type="entry name" value="A2L_zn_ribbon"/>
    <property type="match status" value="1"/>
</dbReference>
<dbReference type="RefSeq" id="YP_008003965.1">
    <property type="nucleotide sequence ID" value="NC_021247.1"/>
</dbReference>
<accession>A0A916KP57</accession>
<keyword evidence="3" id="KW-0426">Late protein</keyword>
<evidence type="ECO:0000313" key="7">
    <source>
        <dbReference type="EMBL" id="CCU55463.1"/>
    </source>
</evidence>
<dbReference type="InterPro" id="IPR007031">
    <property type="entry name" value="Poxvirus_VLTF3"/>
</dbReference>
<sequence>MTESIKCKYCNSFNIIKNKEIYFCCDCSNCYTTSSKRITTISSPSNNKTIHCNNVLKEISNTSISFDIIEGFLKLINDNNLNMKSITTALCSEYLKSKGIKNYRTTHKLINMSLSDGNNCILSKEDIFKINIIFEDFTQFIYKNNYNKTISYEFCLDRIFDILNIDYVINFNYSKLNKRDDKPEIWNKYIIELYNKSLVSSNDKFIFNPSNIIVNEFIREKPLLRNIK</sequence>
<keyword evidence="8" id="KW-1185">Reference proteome</keyword>
<dbReference type="OrthoDB" id="8863at10239"/>
<protein>
    <recommendedName>
        <fullName evidence="2">Viral late gene transcription factor 3</fullName>
    </recommendedName>
</protein>
<gene>
    <name evidence="7" type="ORF">AHEV_142</name>
</gene>
<dbReference type="Pfam" id="PF04947">
    <property type="entry name" value="Pox_VLTF3"/>
    <property type="match status" value="1"/>
</dbReference>
<keyword evidence="4" id="KW-0805">Transcription regulation</keyword>
<organism evidence="7 8">
    <name type="scientific">Adoxophyes honmai entomopoxvirus 'L'</name>
    <dbReference type="NCBI Taxonomy" id="1293540"/>
    <lineage>
        <taxon>Viruses</taxon>
        <taxon>Varidnaviria</taxon>
        <taxon>Bamfordvirae</taxon>
        <taxon>Nucleocytoviricota</taxon>
        <taxon>Pokkesviricetes</taxon>
        <taxon>Chitovirales</taxon>
        <taxon>Poxviridae</taxon>
        <taxon>Entomopoxvirinae</taxon>
        <taxon>Betaentomopoxvirus</taxon>
        <taxon>Betaentomopoxvirus ahonmai</taxon>
    </lineage>
</organism>
<dbReference type="InterPro" id="IPR014900">
    <property type="entry name" value="VLTF-3_Zn_ribbon"/>
</dbReference>
<dbReference type="GO" id="GO:0046782">
    <property type="term" value="P:regulation of viral transcription"/>
    <property type="evidence" value="ECO:0007669"/>
    <property type="project" value="InterPro"/>
</dbReference>
<dbReference type="EMBL" id="HF679131">
    <property type="protein sequence ID" value="CCU55463.1"/>
    <property type="molecule type" value="Genomic_DNA"/>
</dbReference>
<dbReference type="KEGG" id="vg:15614071"/>
<evidence type="ECO:0000259" key="6">
    <source>
        <dbReference type="Pfam" id="PF08792"/>
    </source>
</evidence>
<feature type="domain" description="Viral late gene transcription factor 3 zinc ribbon" evidence="6">
    <location>
        <begin position="5"/>
        <end position="32"/>
    </location>
</feature>
<keyword evidence="5" id="KW-0010">Activator</keyword>
<dbReference type="Proteomes" id="UP000792575">
    <property type="component" value="Genome"/>
</dbReference>